<evidence type="ECO:0008006" key="3">
    <source>
        <dbReference type="Google" id="ProtNLM"/>
    </source>
</evidence>
<dbReference type="InterPro" id="IPR011990">
    <property type="entry name" value="TPR-like_helical_dom_sf"/>
</dbReference>
<organism evidence="1 2">
    <name type="scientific">Ornithinimicrobium ciconiae</name>
    <dbReference type="NCBI Taxonomy" id="2594265"/>
    <lineage>
        <taxon>Bacteria</taxon>
        <taxon>Bacillati</taxon>
        <taxon>Actinomycetota</taxon>
        <taxon>Actinomycetes</taxon>
        <taxon>Micrococcales</taxon>
        <taxon>Ornithinimicrobiaceae</taxon>
        <taxon>Ornithinimicrobium</taxon>
    </lineage>
</organism>
<accession>A0A516GDB2</accession>
<dbReference type="Gene3D" id="1.25.40.10">
    <property type="entry name" value="Tetratricopeptide repeat domain"/>
    <property type="match status" value="1"/>
</dbReference>
<dbReference type="Proteomes" id="UP000315395">
    <property type="component" value="Chromosome"/>
</dbReference>
<name>A0A516GDB2_9MICO</name>
<gene>
    <name evidence="1" type="ORF">FNH13_15135</name>
</gene>
<proteinExistence type="predicted"/>
<evidence type="ECO:0000313" key="2">
    <source>
        <dbReference type="Proteomes" id="UP000315395"/>
    </source>
</evidence>
<evidence type="ECO:0000313" key="1">
    <source>
        <dbReference type="EMBL" id="QDO89502.1"/>
    </source>
</evidence>
<dbReference type="AlphaFoldDB" id="A0A516GDB2"/>
<sequence length="199" mass="22558">MQEPLSMDDYMTLDLDHAGSSRQAQRELAEQLRTWAESPHPDSELTTGHLLTLAGERFAMLKDDEAAEECLNRALATHESGGAELDPRCHLISLYLKQDRNDEALALDGDLRRSRPHSPSTYAFMGDLWRDHDELLRALGWVNRGLAFDDQTGSFSEGGLELLCETRWLIRQSQGHAPDEYDELALAAQAYRREYLAQE</sequence>
<dbReference type="RefSeq" id="WP_143784188.1">
    <property type="nucleotide sequence ID" value="NZ_CP041616.1"/>
</dbReference>
<protein>
    <recommendedName>
        <fullName evidence="3">Tetratricopeptide repeat protein</fullName>
    </recommendedName>
</protein>
<dbReference type="SUPFAM" id="SSF48452">
    <property type="entry name" value="TPR-like"/>
    <property type="match status" value="1"/>
</dbReference>
<dbReference type="OrthoDB" id="3211351at2"/>
<dbReference type="EMBL" id="CP041616">
    <property type="protein sequence ID" value="QDO89502.1"/>
    <property type="molecule type" value="Genomic_DNA"/>
</dbReference>
<keyword evidence="2" id="KW-1185">Reference proteome</keyword>
<dbReference type="KEGG" id="orz:FNH13_15135"/>
<reference evidence="1 2" key="1">
    <citation type="submission" date="2019-07" db="EMBL/GenBank/DDBJ databases">
        <title>complete genome sequencing of Ornithinimicrobium sp. H23M54.</title>
        <authorList>
            <person name="Bae J.-W."/>
            <person name="Lee S.-Y."/>
        </authorList>
    </citation>
    <scope>NUCLEOTIDE SEQUENCE [LARGE SCALE GENOMIC DNA]</scope>
    <source>
        <strain evidence="1 2">H23M54</strain>
    </source>
</reference>